<evidence type="ECO:0000313" key="6">
    <source>
        <dbReference type="EMBL" id="BAQ16136.1"/>
    </source>
</evidence>
<dbReference type="Gene3D" id="3.40.30.10">
    <property type="entry name" value="Glutaredoxin"/>
    <property type="match status" value="1"/>
</dbReference>
<reference evidence="6 7" key="1">
    <citation type="submission" date="2014-09" db="EMBL/GenBank/DDBJ databases">
        <title>Genome sequencing of Methyloceanibacter caenitepidi Gela4.</title>
        <authorList>
            <person name="Takeuchi M."/>
            <person name="Susumu S."/>
            <person name="Kamagata Y."/>
            <person name="Oshima K."/>
            <person name="Hattori M."/>
            <person name="Iwasaki W."/>
        </authorList>
    </citation>
    <scope>NUCLEOTIDE SEQUENCE [LARGE SCALE GENOMIC DNA]</scope>
    <source>
        <strain evidence="6 7">Gela4</strain>
    </source>
</reference>
<evidence type="ECO:0000259" key="5">
    <source>
        <dbReference type="PROSITE" id="PS51352"/>
    </source>
</evidence>
<keyword evidence="2 3" id="KW-0186">Copper</keyword>
<proteinExistence type="inferred from homology"/>
<dbReference type="InterPro" id="IPR003782">
    <property type="entry name" value="SCO1/SenC"/>
</dbReference>
<feature type="domain" description="Thioredoxin" evidence="5">
    <location>
        <begin position="33"/>
        <end position="197"/>
    </location>
</feature>
<dbReference type="PROSITE" id="PS51352">
    <property type="entry name" value="THIOREDOXIN_2"/>
    <property type="match status" value="1"/>
</dbReference>
<name>A0A0A8K034_9HYPH</name>
<evidence type="ECO:0000256" key="2">
    <source>
        <dbReference type="ARBA" id="ARBA00023008"/>
    </source>
</evidence>
<keyword evidence="4" id="KW-1015">Disulfide bond</keyword>
<dbReference type="AlphaFoldDB" id="A0A0A8K034"/>
<keyword evidence="3" id="KW-0479">Metal-binding</keyword>
<dbReference type="PANTHER" id="PTHR12151:SF25">
    <property type="entry name" value="LINALOOL DEHYDRATASE_ISOMERASE DOMAIN-CONTAINING PROTEIN"/>
    <property type="match status" value="1"/>
</dbReference>
<keyword evidence="7" id="KW-1185">Reference proteome</keyword>
<dbReference type="CDD" id="cd02968">
    <property type="entry name" value="SCO"/>
    <property type="match status" value="1"/>
</dbReference>
<feature type="binding site" evidence="3">
    <location>
        <position position="163"/>
    </location>
    <ligand>
        <name>Cu cation</name>
        <dbReference type="ChEBI" id="CHEBI:23378"/>
    </ligand>
</feature>
<dbReference type="Proteomes" id="UP000031643">
    <property type="component" value="Chromosome"/>
</dbReference>
<dbReference type="GO" id="GO:0046872">
    <property type="term" value="F:metal ion binding"/>
    <property type="evidence" value="ECO:0007669"/>
    <property type="project" value="UniProtKB-KW"/>
</dbReference>
<evidence type="ECO:0000313" key="7">
    <source>
        <dbReference type="Proteomes" id="UP000031643"/>
    </source>
</evidence>
<dbReference type="Pfam" id="PF02630">
    <property type="entry name" value="SCO1-SenC"/>
    <property type="match status" value="1"/>
</dbReference>
<dbReference type="EMBL" id="AP014648">
    <property type="protein sequence ID" value="BAQ16136.1"/>
    <property type="molecule type" value="Genomic_DNA"/>
</dbReference>
<accession>A0A0A8K034</accession>
<feature type="binding site" evidence="3">
    <location>
        <position position="77"/>
    </location>
    <ligand>
        <name>Cu cation</name>
        <dbReference type="ChEBI" id="CHEBI:23378"/>
    </ligand>
</feature>
<dbReference type="FunFam" id="3.40.30.10:FF:000013">
    <property type="entry name" value="Blast:Protein SCO1 homolog, mitochondrial"/>
    <property type="match status" value="1"/>
</dbReference>
<evidence type="ECO:0000256" key="4">
    <source>
        <dbReference type="PIRSR" id="PIRSR603782-2"/>
    </source>
</evidence>
<protein>
    <submittedName>
        <fullName evidence="6">Cytochrome oxidase biogenesis protein Sco1/SenC/PrrC, putative copper metallochaperone</fullName>
    </submittedName>
</protein>
<dbReference type="KEGG" id="mcg:GL4_0673"/>
<dbReference type="SUPFAM" id="SSF52833">
    <property type="entry name" value="Thioredoxin-like"/>
    <property type="match status" value="1"/>
</dbReference>
<gene>
    <name evidence="6" type="ORF">GL4_0673</name>
</gene>
<dbReference type="InterPro" id="IPR013766">
    <property type="entry name" value="Thioredoxin_domain"/>
</dbReference>
<feature type="binding site" evidence="3">
    <location>
        <position position="73"/>
    </location>
    <ligand>
        <name>Cu cation</name>
        <dbReference type="ChEBI" id="CHEBI:23378"/>
    </ligand>
</feature>
<dbReference type="HOGENOM" id="CLU_050131_3_1_5"/>
<comment type="similarity">
    <text evidence="1">Belongs to the SCO1/2 family.</text>
</comment>
<organism evidence="6 7">
    <name type="scientific">Methyloceanibacter caenitepidi</name>
    <dbReference type="NCBI Taxonomy" id="1384459"/>
    <lineage>
        <taxon>Bacteria</taxon>
        <taxon>Pseudomonadati</taxon>
        <taxon>Pseudomonadota</taxon>
        <taxon>Alphaproteobacteria</taxon>
        <taxon>Hyphomicrobiales</taxon>
        <taxon>Hyphomicrobiaceae</taxon>
        <taxon>Methyloceanibacter</taxon>
    </lineage>
</organism>
<evidence type="ECO:0000256" key="3">
    <source>
        <dbReference type="PIRSR" id="PIRSR603782-1"/>
    </source>
</evidence>
<evidence type="ECO:0000256" key="1">
    <source>
        <dbReference type="ARBA" id="ARBA00010996"/>
    </source>
</evidence>
<feature type="disulfide bond" description="Redox-active" evidence="4">
    <location>
        <begin position="73"/>
        <end position="77"/>
    </location>
</feature>
<dbReference type="PANTHER" id="PTHR12151">
    <property type="entry name" value="ELECTRON TRANSPORT PROTIN SCO1/SENC FAMILY MEMBER"/>
    <property type="match status" value="1"/>
</dbReference>
<dbReference type="STRING" id="1384459.GL4_0673"/>
<sequence>MLLVIVGSFLLGTLIGVGALMLNQGSSNKNRVITSGQALIGGPFELVGKDGKTVTDKDFRGRYMLVFFGFTHCPDICPAELQVMSAALDELGDKADKVVPIFITVDPERDTPELVTAYVENFGPNFVGLTGSPEAIANAAKAYRVTYQKFQEEGAGDNYSVDHSALLYLMGPDGTFVTHFPYGTSPEKMAETLRRYL</sequence>
<dbReference type="InterPro" id="IPR036249">
    <property type="entry name" value="Thioredoxin-like_sf"/>
</dbReference>